<dbReference type="GO" id="GO:0009306">
    <property type="term" value="P:protein secretion"/>
    <property type="evidence" value="ECO:0007669"/>
    <property type="project" value="InterPro"/>
</dbReference>
<comment type="subcellular location">
    <subcellularLocation>
        <location evidence="1">Membrane</location>
        <topology evidence="1">Single-pass membrane protein</topology>
    </subcellularLocation>
</comment>
<evidence type="ECO:0000259" key="6">
    <source>
        <dbReference type="Pfam" id="PF04357"/>
    </source>
</evidence>
<dbReference type="HOGENOM" id="CLU_269255_0_0_0"/>
<protein>
    <recommendedName>
        <fullName evidence="6">Translocation and assembly module TamB C-terminal domain-containing protein</fullName>
    </recommendedName>
</protein>
<evidence type="ECO:0000256" key="4">
    <source>
        <dbReference type="ARBA" id="ARBA00023136"/>
    </source>
</evidence>
<dbReference type="PANTHER" id="PTHR36985:SF1">
    <property type="entry name" value="TRANSLOCATION AND ASSEMBLY MODULE SUBUNIT TAMB"/>
    <property type="match status" value="1"/>
</dbReference>
<keyword evidence="2" id="KW-0812">Transmembrane</keyword>
<organism evidence="7 8">
    <name type="scientific">Coraliomargarita akajimensis (strain DSM 45221 / IAM 15411 / JCM 23193 / KCTC 12865 / 04OKA010-24)</name>
    <dbReference type="NCBI Taxonomy" id="583355"/>
    <lineage>
        <taxon>Bacteria</taxon>
        <taxon>Pseudomonadati</taxon>
        <taxon>Verrucomicrobiota</taxon>
        <taxon>Opitutia</taxon>
        <taxon>Puniceicoccales</taxon>
        <taxon>Coraliomargaritaceae</taxon>
        <taxon>Coraliomargarita</taxon>
    </lineage>
</organism>
<dbReference type="GO" id="GO:0005886">
    <property type="term" value="C:plasma membrane"/>
    <property type="evidence" value="ECO:0007669"/>
    <property type="project" value="InterPro"/>
</dbReference>
<feature type="compositionally biased region" description="Acidic residues" evidence="5">
    <location>
        <begin position="1252"/>
        <end position="1265"/>
    </location>
</feature>
<sequence>MTESKPKAAARFRRIGTVLLAGLFIALLAALSLPYWIGPVLVSVLPKWDIQLADYQATSYSRFEARGLLVDLPEARIEVDHLEASSIYAWLWRLRDADCATPFLDVGTVEVTIPLASNPANRATELDSLPELLILLDPILDELFQWVPCARCERVLVHVGEHTLSIDAIRLQELSLAGRVRWDQLPAEGVALEIRFPQPDALGPWLVAAPELDASGELSVDSDATLAQLTAWAAYRGNEALVAAEFADGTWLPRAADWELSDWDLVLHEFNPDSPYQRVEFSVYGDWLDGTYRNRVDGRLTGGVRLDYAQELPELTFSSGSEGSGDQITLQRLKIDGPGIYAALKEPVRCRVFQPELLDPLSFVLEWDLDALGISALTGHLTAALELEPTLKGVDGMIHVEGQSLSVADYQIEDIDIGLLLENSVIRAQQAQATIVGLGRVEASGLFDLKLRRLDQFSLKTVLEGDAISRWLPEAVELQRLAVELEAEGSLDALEHRGYIQVEGVKLPASANLLLGAEWSGIGLRANPFRLSVVQGDQQCQIGGSVQLEDRQLIAEVGELTLSDAGQVFAALIHPLTLQIGTDGTVHLEGLEMAGSGGRLALSGAYRSQSDCRWSLAVEGVETAQWLAPWLSVPVPEVEVALLDCEGSWDHGPLSLDAKFRIGHGLAEDLNLFGSGELQLEGTRARFKSIEVADHKGPWLRMHGELPLAVYPAEAPHLRVDEAGSMDFEMVTAESGHWIHYLPKLSVFELERFDSSVRLSGSAERPEGHFQLKARTREFEAGRKVPPATVEMEGAVDGKVVRVPLLKIGLEDQHFAGSASVRLPRLLRECLLNRVPLEEWQATQFSLRIPKSSLSPLRYFFPKLLSEGGTIATELNGSAATGITGHLELEDLSTRHIFPFGSIRDVDAVLNFDQGRASLSSFSGYIGQQPLMAQGYFDYREWPDTSCAFELNGEDVALLRKPGLMLRADLDLDLLKERQGQARLSGIVDLKDGVYLQDVTALMQRSAPGQSAVRRPPYFAVEASPWNEVVLDLQVNGKDFMRLDTPVVNGILTANVSLSGTLGEPVSVGTVRFEEGNLLFPFAGFELEQGRIDLLVNDPYTPVLDFSGFARRYGYDLEVEITGTAYDPQVQFFSSPHLSSHAIMQMVIAGVSPDGGFRFSATEAAQRFGSYLSKNVFVSRGKASKNPTERFSMNTGENLSEQGKETVDLELRLTDRIYATGEYDEYDFWNAGLRFRVVRPRARNGGATDADVGSDEVVEPEEVEP</sequence>
<dbReference type="Proteomes" id="UP000000925">
    <property type="component" value="Chromosome"/>
</dbReference>
<name>D5EQP8_CORAD</name>
<evidence type="ECO:0000256" key="1">
    <source>
        <dbReference type="ARBA" id="ARBA00004167"/>
    </source>
</evidence>
<dbReference type="Pfam" id="PF04357">
    <property type="entry name" value="TamB"/>
    <property type="match status" value="1"/>
</dbReference>
<evidence type="ECO:0000313" key="8">
    <source>
        <dbReference type="Proteomes" id="UP000000925"/>
    </source>
</evidence>
<dbReference type="STRING" id="583355.Caka_2849"/>
<feature type="region of interest" description="Disordered" evidence="5">
    <location>
        <begin position="1244"/>
        <end position="1265"/>
    </location>
</feature>
<dbReference type="RefSeq" id="WP_013044584.1">
    <property type="nucleotide sequence ID" value="NC_014008.1"/>
</dbReference>
<dbReference type="eggNOG" id="COG2911">
    <property type="taxonomic scope" value="Bacteria"/>
</dbReference>
<keyword evidence="8" id="KW-1185">Reference proteome</keyword>
<gene>
    <name evidence="7" type="ordered locus">Caka_2849</name>
</gene>
<dbReference type="GO" id="GO:0097347">
    <property type="term" value="C:TAM protein secretion complex"/>
    <property type="evidence" value="ECO:0007669"/>
    <property type="project" value="TreeGrafter"/>
</dbReference>
<proteinExistence type="predicted"/>
<dbReference type="PANTHER" id="PTHR36985">
    <property type="entry name" value="TRANSLOCATION AND ASSEMBLY MODULE SUBUNIT TAMB"/>
    <property type="match status" value="1"/>
</dbReference>
<dbReference type="EMBL" id="CP001998">
    <property type="protein sequence ID" value="ADE55862.1"/>
    <property type="molecule type" value="Genomic_DNA"/>
</dbReference>
<keyword evidence="3" id="KW-1133">Transmembrane helix</keyword>
<dbReference type="AlphaFoldDB" id="D5EQP8"/>
<dbReference type="InterPro" id="IPR007452">
    <property type="entry name" value="TamB_C"/>
</dbReference>
<keyword evidence="4" id="KW-0472">Membrane</keyword>
<evidence type="ECO:0000256" key="2">
    <source>
        <dbReference type="ARBA" id="ARBA00022692"/>
    </source>
</evidence>
<dbReference type="KEGG" id="caa:Caka_2849"/>
<evidence type="ECO:0000313" key="7">
    <source>
        <dbReference type="EMBL" id="ADE55862.1"/>
    </source>
</evidence>
<evidence type="ECO:0000256" key="5">
    <source>
        <dbReference type="SAM" id="MobiDB-lite"/>
    </source>
</evidence>
<accession>D5EQP8</accession>
<reference evidence="7 8" key="1">
    <citation type="journal article" date="2010" name="Stand. Genomic Sci.">
        <title>Complete genome sequence of Coraliomargarita akajimensis type strain (04OKA010-24).</title>
        <authorList>
            <person name="Mavromatis K."/>
            <person name="Abt B."/>
            <person name="Brambilla E."/>
            <person name="Lapidus A."/>
            <person name="Copeland A."/>
            <person name="Deshpande S."/>
            <person name="Nolan M."/>
            <person name="Lucas S."/>
            <person name="Tice H."/>
            <person name="Cheng J.F."/>
            <person name="Han C."/>
            <person name="Detter J.C."/>
            <person name="Woyke T."/>
            <person name="Goodwin L."/>
            <person name="Pitluck S."/>
            <person name="Held B."/>
            <person name="Brettin T."/>
            <person name="Tapia R."/>
            <person name="Ivanova N."/>
            <person name="Mikhailova N."/>
            <person name="Pati A."/>
            <person name="Liolios K."/>
            <person name="Chen A."/>
            <person name="Palaniappan K."/>
            <person name="Land M."/>
            <person name="Hauser L."/>
            <person name="Chang Y.J."/>
            <person name="Jeffries C.D."/>
            <person name="Rohde M."/>
            <person name="Goker M."/>
            <person name="Bristow J."/>
            <person name="Eisen J.A."/>
            <person name="Markowitz V."/>
            <person name="Hugenholtz P."/>
            <person name="Klenk H.P."/>
            <person name="Kyrpides N.C."/>
        </authorList>
    </citation>
    <scope>NUCLEOTIDE SEQUENCE [LARGE SCALE GENOMIC DNA]</scope>
    <source>
        <strain evidence="8">DSM 45221 / IAM 15411 / JCM 23193 / KCTC 12865</strain>
    </source>
</reference>
<feature type="domain" description="Translocation and assembly module TamB C-terminal" evidence="6">
    <location>
        <begin position="928"/>
        <end position="1224"/>
    </location>
</feature>
<dbReference type="OrthoDB" id="177865at2"/>
<evidence type="ECO:0000256" key="3">
    <source>
        <dbReference type="ARBA" id="ARBA00022989"/>
    </source>
</evidence>